<evidence type="ECO:0000313" key="2">
    <source>
        <dbReference type="Proteomes" id="UP000054270"/>
    </source>
</evidence>
<proteinExistence type="predicted"/>
<dbReference type="OrthoDB" id="3096761at2759"/>
<sequence>MATKEVSEIHSESCAILEKLYVAKGSPADLDPAFLQEYFGLLQEHLSLEPESVEPEPRAPHTTNARLSQQDRGLIEVVIPSKNEKFLVKSALVAATISGTSQRFGSDRGRGTYVMSSVQGIPNITITTGSAVVAFVGVPRTVQAESGVGEWVSA</sequence>
<dbReference type="EMBL" id="KN817535">
    <property type="protein sequence ID" value="KJA24685.1"/>
    <property type="molecule type" value="Genomic_DNA"/>
</dbReference>
<accession>A0A0D2PZD5</accession>
<protein>
    <submittedName>
        <fullName evidence="1">Uncharacterized protein</fullName>
    </submittedName>
</protein>
<gene>
    <name evidence="1" type="ORF">HYPSUDRAFT_38389</name>
</gene>
<reference evidence="2" key="1">
    <citation type="submission" date="2014-04" db="EMBL/GenBank/DDBJ databases">
        <title>Evolutionary Origins and Diversification of the Mycorrhizal Mutualists.</title>
        <authorList>
            <consortium name="DOE Joint Genome Institute"/>
            <consortium name="Mycorrhizal Genomics Consortium"/>
            <person name="Kohler A."/>
            <person name="Kuo A."/>
            <person name="Nagy L.G."/>
            <person name="Floudas D."/>
            <person name="Copeland A."/>
            <person name="Barry K.W."/>
            <person name="Cichocki N."/>
            <person name="Veneault-Fourrey C."/>
            <person name="LaButti K."/>
            <person name="Lindquist E.A."/>
            <person name="Lipzen A."/>
            <person name="Lundell T."/>
            <person name="Morin E."/>
            <person name="Murat C."/>
            <person name="Riley R."/>
            <person name="Ohm R."/>
            <person name="Sun H."/>
            <person name="Tunlid A."/>
            <person name="Henrissat B."/>
            <person name="Grigoriev I.V."/>
            <person name="Hibbett D.S."/>
            <person name="Martin F."/>
        </authorList>
    </citation>
    <scope>NUCLEOTIDE SEQUENCE [LARGE SCALE GENOMIC DNA]</scope>
    <source>
        <strain evidence="2">FD-334 SS-4</strain>
    </source>
</reference>
<dbReference type="Proteomes" id="UP000054270">
    <property type="component" value="Unassembled WGS sequence"/>
</dbReference>
<evidence type="ECO:0000313" key="1">
    <source>
        <dbReference type="EMBL" id="KJA24685.1"/>
    </source>
</evidence>
<keyword evidence="2" id="KW-1185">Reference proteome</keyword>
<dbReference type="AlphaFoldDB" id="A0A0D2PZD5"/>
<name>A0A0D2PZD5_HYPSF</name>
<organism evidence="1 2">
    <name type="scientific">Hypholoma sublateritium (strain FD-334 SS-4)</name>
    <dbReference type="NCBI Taxonomy" id="945553"/>
    <lineage>
        <taxon>Eukaryota</taxon>
        <taxon>Fungi</taxon>
        <taxon>Dikarya</taxon>
        <taxon>Basidiomycota</taxon>
        <taxon>Agaricomycotina</taxon>
        <taxon>Agaricomycetes</taxon>
        <taxon>Agaricomycetidae</taxon>
        <taxon>Agaricales</taxon>
        <taxon>Agaricineae</taxon>
        <taxon>Strophariaceae</taxon>
        <taxon>Hypholoma</taxon>
    </lineage>
</organism>